<keyword evidence="1" id="KW-0812">Transmembrane</keyword>
<name>A0A5S6QK53_TRIMR</name>
<accession>A0A5S6QK53</accession>
<protein>
    <submittedName>
        <fullName evidence="4">ADP-ribose pyrophosphatase, mitochondrial</fullName>
    </submittedName>
</protein>
<dbReference type="Gene3D" id="3.90.79.10">
    <property type="entry name" value="Nucleoside Triphosphate Pyrophosphohydrolase"/>
    <property type="match status" value="1"/>
</dbReference>
<keyword evidence="3" id="KW-1185">Reference proteome</keyword>
<keyword evidence="1" id="KW-1133">Transmembrane helix</keyword>
<dbReference type="GO" id="GO:0047631">
    <property type="term" value="F:ADP-ribose diphosphatase activity"/>
    <property type="evidence" value="ECO:0007669"/>
    <property type="project" value="InterPro"/>
</dbReference>
<proteinExistence type="predicted"/>
<dbReference type="PANTHER" id="PTHR13030">
    <property type="entry name" value="NUDIX HYDROLASE"/>
    <property type="match status" value="1"/>
</dbReference>
<dbReference type="Proteomes" id="UP000046395">
    <property type="component" value="Unassembled WGS sequence"/>
</dbReference>
<dbReference type="AlphaFoldDB" id="A0A5S6QK53"/>
<feature type="transmembrane region" description="Helical" evidence="1">
    <location>
        <begin position="343"/>
        <end position="370"/>
    </location>
</feature>
<evidence type="ECO:0000313" key="3">
    <source>
        <dbReference type="Proteomes" id="UP000046395"/>
    </source>
</evidence>
<keyword evidence="2" id="KW-0732">Signal</keyword>
<evidence type="ECO:0000256" key="2">
    <source>
        <dbReference type="SAM" id="SignalP"/>
    </source>
</evidence>
<dbReference type="Pfam" id="PF25969">
    <property type="entry name" value="NUDT9_N"/>
    <property type="match status" value="1"/>
</dbReference>
<keyword evidence="1" id="KW-0472">Membrane</keyword>
<dbReference type="WBParaSite" id="TMUE_2000007583.1">
    <property type="protein sequence ID" value="TMUE_2000007583.1"/>
    <property type="gene ID" value="WBGene00293709"/>
</dbReference>
<feature type="chain" id="PRO_5024347327" evidence="2">
    <location>
        <begin position="25"/>
        <end position="379"/>
    </location>
</feature>
<dbReference type="PANTHER" id="PTHR13030:SF8">
    <property type="entry name" value="ADP-RIBOSE PYROPHOSPHATASE, MITOCHONDRIAL"/>
    <property type="match status" value="1"/>
</dbReference>
<sequence>MDTPFASFATWALFLLQTIFNTNANEVQHNIKVVPVVILPPSLERPEPVAVHELEKNWTTDFPGYSPTPWNAPCLAKSCDPQIQSIPKNEFNKRSSNMPVDRKRVRCCCTDHYYTVKDGYPLNPSGRTGLSGRGLFPRWGPNHYVKLLFVKQEKVGKEVEQFLLSLNGTENLDNAYFEGFVDKPKQEFFPVDLREAIRHDLLTHFKDEEKVAKIMKKAFKRSVRVMGGSLPSHMNTDHAWVEGQVHMVPCEKNEEICKYGLTTVQTKQGYKWFFWDRKSTMKKTRLVAKTLPADDDDTKYELTGYSIFCRGCYPDMRPAMLGAAGIWSLTAIVITVRYSIISLWLATLVSGAVGLILLPFAVLIAALVLYDFMERLRMK</sequence>
<organism evidence="3 4">
    <name type="scientific">Trichuris muris</name>
    <name type="common">Mouse whipworm</name>
    <dbReference type="NCBI Taxonomy" id="70415"/>
    <lineage>
        <taxon>Eukaryota</taxon>
        <taxon>Metazoa</taxon>
        <taxon>Ecdysozoa</taxon>
        <taxon>Nematoda</taxon>
        <taxon>Enoplea</taxon>
        <taxon>Dorylaimia</taxon>
        <taxon>Trichinellida</taxon>
        <taxon>Trichuridae</taxon>
        <taxon>Trichuris</taxon>
    </lineage>
</organism>
<reference evidence="4" key="1">
    <citation type="submission" date="2019-12" db="UniProtKB">
        <authorList>
            <consortium name="WormBaseParasite"/>
        </authorList>
    </citation>
    <scope>IDENTIFICATION</scope>
</reference>
<feature type="transmembrane region" description="Helical" evidence="1">
    <location>
        <begin position="319"/>
        <end position="336"/>
    </location>
</feature>
<evidence type="ECO:0000313" key="4">
    <source>
        <dbReference type="WBParaSite" id="TMUE_2000007583.1"/>
    </source>
</evidence>
<evidence type="ECO:0000256" key="1">
    <source>
        <dbReference type="SAM" id="Phobius"/>
    </source>
</evidence>
<dbReference type="InterPro" id="IPR039989">
    <property type="entry name" value="NUDT9"/>
</dbReference>
<feature type="signal peptide" evidence="2">
    <location>
        <begin position="1"/>
        <end position="24"/>
    </location>
</feature>